<organism evidence="2 3">
    <name type="scientific">Rotaria magnacalcarata</name>
    <dbReference type="NCBI Taxonomy" id="392030"/>
    <lineage>
        <taxon>Eukaryota</taxon>
        <taxon>Metazoa</taxon>
        <taxon>Spiralia</taxon>
        <taxon>Gnathifera</taxon>
        <taxon>Rotifera</taxon>
        <taxon>Eurotatoria</taxon>
        <taxon>Bdelloidea</taxon>
        <taxon>Philodinida</taxon>
        <taxon>Philodinidae</taxon>
        <taxon>Rotaria</taxon>
    </lineage>
</organism>
<evidence type="ECO:0000313" key="3">
    <source>
        <dbReference type="Proteomes" id="UP000681720"/>
    </source>
</evidence>
<dbReference type="Proteomes" id="UP000681720">
    <property type="component" value="Unassembled WGS sequence"/>
</dbReference>
<evidence type="ECO:0000256" key="1">
    <source>
        <dbReference type="SAM" id="MobiDB-lite"/>
    </source>
</evidence>
<sequence length="77" mass="8766">GPGPGPDPENLEPDGLYHQGSSWSREQQLIGKQKKIFSHSNAIHFFSNSSTANFIQQLNPSEHKCNNKYFQFTNKLF</sequence>
<gene>
    <name evidence="2" type="ORF">GIL414_LOCUS53625</name>
</gene>
<feature type="region of interest" description="Disordered" evidence="1">
    <location>
        <begin position="1"/>
        <end position="24"/>
    </location>
</feature>
<accession>A0A8S3CQ73</accession>
<dbReference type="EMBL" id="CAJOBJ010186253">
    <property type="protein sequence ID" value="CAF4937131.1"/>
    <property type="molecule type" value="Genomic_DNA"/>
</dbReference>
<evidence type="ECO:0000313" key="2">
    <source>
        <dbReference type="EMBL" id="CAF4937131.1"/>
    </source>
</evidence>
<name>A0A8S3CQ73_9BILA</name>
<reference evidence="2" key="1">
    <citation type="submission" date="2021-02" db="EMBL/GenBank/DDBJ databases">
        <authorList>
            <person name="Nowell W R."/>
        </authorList>
    </citation>
    <scope>NUCLEOTIDE SEQUENCE</scope>
</reference>
<feature type="non-terminal residue" evidence="2">
    <location>
        <position position="1"/>
    </location>
</feature>
<proteinExistence type="predicted"/>
<comment type="caution">
    <text evidence="2">The sequence shown here is derived from an EMBL/GenBank/DDBJ whole genome shotgun (WGS) entry which is preliminary data.</text>
</comment>
<dbReference type="AlphaFoldDB" id="A0A8S3CQ73"/>
<protein>
    <submittedName>
        <fullName evidence="2">Uncharacterized protein</fullName>
    </submittedName>
</protein>